<dbReference type="InterPro" id="IPR053162">
    <property type="entry name" value="DnaD"/>
</dbReference>
<evidence type="ECO:0000313" key="4">
    <source>
        <dbReference type="EMBL" id="MBC8545956.1"/>
    </source>
</evidence>
<dbReference type="NCBIfam" id="TIGR01446">
    <property type="entry name" value="DnaD_dom"/>
    <property type="match status" value="2"/>
</dbReference>
<dbReference type="PANTHER" id="PTHR37293:SF6">
    <property type="entry name" value="DNA REPLICATION PROTEIN DNAD"/>
    <property type="match status" value="1"/>
</dbReference>
<accession>A0A926DWD0</accession>
<dbReference type="Proteomes" id="UP000653127">
    <property type="component" value="Unassembled WGS sequence"/>
</dbReference>
<evidence type="ECO:0000256" key="2">
    <source>
        <dbReference type="SAM" id="MobiDB-lite"/>
    </source>
</evidence>
<organism evidence="4 5">
    <name type="scientific">Ligaoa zhengdingensis</name>
    <dbReference type="NCBI Taxonomy" id="2763658"/>
    <lineage>
        <taxon>Bacteria</taxon>
        <taxon>Bacillati</taxon>
        <taxon>Bacillota</taxon>
        <taxon>Clostridia</taxon>
        <taxon>Eubacteriales</taxon>
        <taxon>Oscillospiraceae</taxon>
        <taxon>Ligaoa</taxon>
    </lineage>
</organism>
<feature type="domain" description="DnaB/C C-terminal" evidence="3">
    <location>
        <begin position="142"/>
        <end position="212"/>
    </location>
</feature>
<dbReference type="Gene3D" id="1.10.10.630">
    <property type="entry name" value="DnaD domain-like"/>
    <property type="match status" value="2"/>
</dbReference>
<evidence type="ECO:0000259" key="3">
    <source>
        <dbReference type="Pfam" id="PF07261"/>
    </source>
</evidence>
<reference evidence="4" key="1">
    <citation type="submission" date="2020-08" db="EMBL/GenBank/DDBJ databases">
        <title>Genome public.</title>
        <authorList>
            <person name="Liu C."/>
            <person name="Sun Q."/>
        </authorList>
    </citation>
    <scope>NUCLEOTIDE SEQUENCE</scope>
    <source>
        <strain evidence="4">NSJ-31</strain>
    </source>
</reference>
<keyword evidence="5" id="KW-1185">Reference proteome</keyword>
<dbReference type="InterPro" id="IPR006343">
    <property type="entry name" value="DnaB/C_C"/>
</dbReference>
<dbReference type="PIRSF" id="PIRSF033722">
    <property type="entry name" value="DnaD_CA_C3587_prd"/>
    <property type="match status" value="1"/>
</dbReference>
<comment type="similarity">
    <text evidence="1">Belongs to the DnaB/DnaD family.</text>
</comment>
<dbReference type="InterPro" id="IPR034829">
    <property type="entry name" value="DnaD-like_sf"/>
</dbReference>
<dbReference type="EMBL" id="JACRST010000003">
    <property type="protein sequence ID" value="MBC8545956.1"/>
    <property type="molecule type" value="Genomic_DNA"/>
</dbReference>
<proteinExistence type="inferred from homology"/>
<evidence type="ECO:0000313" key="5">
    <source>
        <dbReference type="Proteomes" id="UP000653127"/>
    </source>
</evidence>
<evidence type="ECO:0000256" key="1">
    <source>
        <dbReference type="ARBA" id="ARBA00093462"/>
    </source>
</evidence>
<protein>
    <submittedName>
        <fullName evidence="4">DnaD domain protein</fullName>
    </submittedName>
</protein>
<dbReference type="SUPFAM" id="SSF158499">
    <property type="entry name" value="DnaD domain-like"/>
    <property type="match status" value="2"/>
</dbReference>
<dbReference type="AlphaFoldDB" id="A0A926DWD0"/>
<feature type="domain" description="DnaB/C C-terminal" evidence="3">
    <location>
        <begin position="233"/>
        <end position="298"/>
    </location>
</feature>
<sequence>MKYSLNFGIWNSVFAVPTQIVDKHLKLCGVAHLKVLLLLLRRAGEAVELADLAAALNLSAGDTQDALNYWIGAGVLCALPDEDSVRLTVPSTNAEPAPAFPVASQTPAPRPSGSPPKLRLTSAEIAKLARSSAEFQALLTETEAALGKTLTSSDLATLASLYDWAGIPADVLLTVIEYCRQIGKTNLRYIEKVAMAWQERGIDTLEKAEHYIRESLEADKRQQLCKAAFGIYDRALTSKECEYIRTWFCDYGFDLPVIKLAYERSIENTGKLSFPYINKVLSNWRSQNIRTPEQVAKESSAFARQKAEQQKPKSSYDIDELEAYLAGSTPK</sequence>
<dbReference type="InterPro" id="IPR017019">
    <property type="entry name" value="DNA_replication_prd_bac"/>
</dbReference>
<name>A0A926DWD0_9FIRM</name>
<comment type="caution">
    <text evidence="4">The sequence shown here is derived from an EMBL/GenBank/DDBJ whole genome shotgun (WGS) entry which is preliminary data.</text>
</comment>
<dbReference type="Pfam" id="PF07261">
    <property type="entry name" value="DnaB_2"/>
    <property type="match status" value="2"/>
</dbReference>
<feature type="region of interest" description="Disordered" evidence="2">
    <location>
        <begin position="96"/>
        <end position="117"/>
    </location>
</feature>
<dbReference type="PANTHER" id="PTHR37293">
    <property type="entry name" value="PHAGE REPLICATION PROTEIN-RELATED"/>
    <property type="match status" value="1"/>
</dbReference>
<dbReference type="RefSeq" id="WP_249282110.1">
    <property type="nucleotide sequence ID" value="NZ_JACRST010000003.1"/>
</dbReference>
<gene>
    <name evidence="4" type="ORF">H8711_03245</name>
</gene>